<dbReference type="EMBL" id="BOOR01000022">
    <property type="protein sequence ID" value="GII54947.1"/>
    <property type="molecule type" value="Genomic_DNA"/>
</dbReference>
<keyword evidence="1" id="KW-0812">Transmembrane</keyword>
<sequence>MNIRTRALAVVLLVCFALPAMVAVAAPASAHPFGPPSTARISVDGSHVAISWMAAEDDWVALGASVGAFENPATGAVSTQLTGEQKLERSPAVHDYLLARITVSQRGRPCEGRLEPLQGLLAQGARFSFECGEPVAEVDVTMSALVDLNANYRTMLTAATPAMPTRTLFTAAATTRQLRFSASAGGMPADVTGLAAGLAVAVLAGAGGFVVLRVRRARKNA</sequence>
<evidence type="ECO:0000256" key="1">
    <source>
        <dbReference type="SAM" id="Phobius"/>
    </source>
</evidence>
<evidence type="ECO:0000313" key="3">
    <source>
        <dbReference type="EMBL" id="GII54947.1"/>
    </source>
</evidence>
<feature type="signal peptide" evidence="2">
    <location>
        <begin position="1"/>
        <end position="25"/>
    </location>
</feature>
<evidence type="ECO:0000256" key="2">
    <source>
        <dbReference type="SAM" id="SignalP"/>
    </source>
</evidence>
<proteinExistence type="predicted"/>
<accession>A0A8J3V0B6</accession>
<evidence type="ECO:0008006" key="5">
    <source>
        <dbReference type="Google" id="ProtNLM"/>
    </source>
</evidence>
<feature type="chain" id="PRO_5035204622" description="Gram-positive cocci surface proteins LPxTG domain-containing protein" evidence="2">
    <location>
        <begin position="26"/>
        <end position="221"/>
    </location>
</feature>
<dbReference type="Proteomes" id="UP000605992">
    <property type="component" value="Unassembled WGS sequence"/>
</dbReference>
<keyword evidence="4" id="KW-1185">Reference proteome</keyword>
<protein>
    <recommendedName>
        <fullName evidence="5">Gram-positive cocci surface proteins LPxTG domain-containing protein</fullName>
    </recommendedName>
</protein>
<name>A0A8J3V0B6_9ACTN</name>
<comment type="caution">
    <text evidence="3">The sequence shown here is derived from an EMBL/GenBank/DDBJ whole genome shotgun (WGS) entry which is preliminary data.</text>
</comment>
<dbReference type="AlphaFoldDB" id="A0A8J3V0B6"/>
<feature type="transmembrane region" description="Helical" evidence="1">
    <location>
        <begin position="191"/>
        <end position="212"/>
    </location>
</feature>
<evidence type="ECO:0000313" key="4">
    <source>
        <dbReference type="Proteomes" id="UP000605992"/>
    </source>
</evidence>
<gene>
    <name evidence="3" type="ORF">Pth03_33360</name>
</gene>
<keyword evidence="2" id="KW-0732">Signal</keyword>
<keyword evidence="1" id="KW-1133">Transmembrane helix</keyword>
<dbReference type="RefSeq" id="WP_203945158.1">
    <property type="nucleotide sequence ID" value="NZ_BOOR01000022.1"/>
</dbReference>
<keyword evidence="1" id="KW-0472">Membrane</keyword>
<organism evidence="3 4">
    <name type="scientific">Planotetraspora thailandica</name>
    <dbReference type="NCBI Taxonomy" id="487172"/>
    <lineage>
        <taxon>Bacteria</taxon>
        <taxon>Bacillati</taxon>
        <taxon>Actinomycetota</taxon>
        <taxon>Actinomycetes</taxon>
        <taxon>Streptosporangiales</taxon>
        <taxon>Streptosporangiaceae</taxon>
        <taxon>Planotetraspora</taxon>
    </lineage>
</organism>
<reference evidence="3" key="1">
    <citation type="submission" date="2021-01" db="EMBL/GenBank/DDBJ databases">
        <title>Whole genome shotgun sequence of Planotetraspora thailandica NBRC 104271.</title>
        <authorList>
            <person name="Komaki H."/>
            <person name="Tamura T."/>
        </authorList>
    </citation>
    <scope>NUCLEOTIDE SEQUENCE</scope>
    <source>
        <strain evidence="3">NBRC 104271</strain>
    </source>
</reference>